<evidence type="ECO:0000256" key="1">
    <source>
        <dbReference type="ARBA" id="ARBA00022853"/>
    </source>
</evidence>
<keyword evidence="3" id="KW-0804">Transcription</keyword>
<evidence type="ECO:0000256" key="3">
    <source>
        <dbReference type="ARBA" id="ARBA00023163"/>
    </source>
</evidence>
<dbReference type="SUPFAM" id="SSF48371">
    <property type="entry name" value="ARM repeat"/>
    <property type="match status" value="1"/>
</dbReference>
<sequence length="645" mass="72700">MTFVNRGVTSYYRPAAFAPAPAQVQRPGPDVRDDYERWYTETVPNNRMALSLRSGIHTEVAWSLDRLCRLCHNDQFLLKTIPGLIDSLFEWPEWYVSEGYKSITDVSMLFSPSPEFACQRRFALESLFVLRNSALNDQNAWELFNHSHTLPLLLQAIQNLDFQRDENIEFLLHCMDLMHAVSTKVVFSMTTPSPLNPLLQMASKSRDRSIIMGALTTLTLFFSNPVNSSFLSADSPALEASIRYLPLLVDKPLLDTCLNYLYAHISHVSMARAFLLHSEMPSVLKLLVNVLLSEQPLLEEKVTLDITGSVHTVPSIHLSTRDHELTAEELEPLIDKPEPQRCYEWMKLMFTAKGDGQVTQVDFWNLYKDTFTPYIDKYPLLVASDVIKNVNTVFTTAQAMVLQDPVQRFVVQGVDRRKDSVVTERFRCLWNRSECSATPFALASELYDHVLQHLGPSEEADVLCLWGSCTKTHSHKAALWTHVLTHLSSSQALPKHPSQSDTITLSAAGSPYPTDKPTTRPPPPPRSTLITYQKPIGDPSSTSLTALLVLRILFRTSFASVDAAPRADADHFGFPGVIEETEELETMEVWDESSDREGEERGRKAFKGVRGLLESVRMKDDVLMGWVTEMLDAGTLEGHVRGVTL</sequence>
<keyword evidence="2" id="KW-0805">Transcription regulation</keyword>
<feature type="compositionally biased region" description="Polar residues" evidence="5">
    <location>
        <begin position="492"/>
        <end position="507"/>
    </location>
</feature>
<keyword evidence="8" id="KW-1185">Reference proteome</keyword>
<dbReference type="GO" id="GO:0016586">
    <property type="term" value="C:RSC-type complex"/>
    <property type="evidence" value="ECO:0007669"/>
    <property type="project" value="TreeGrafter"/>
</dbReference>
<evidence type="ECO:0000259" key="6">
    <source>
        <dbReference type="PROSITE" id="PS51526"/>
    </source>
</evidence>
<feature type="region of interest" description="Disordered" evidence="5">
    <location>
        <begin position="492"/>
        <end position="526"/>
    </location>
</feature>
<gene>
    <name evidence="7" type="ORF">AMATHDRAFT_62679</name>
</gene>
<dbReference type="GO" id="GO:0003677">
    <property type="term" value="F:DNA binding"/>
    <property type="evidence" value="ECO:0007669"/>
    <property type="project" value="InterPro"/>
</dbReference>
<evidence type="ECO:0000313" key="8">
    <source>
        <dbReference type="Proteomes" id="UP000242287"/>
    </source>
</evidence>
<organism evidence="7 8">
    <name type="scientific">Amanita thiersii Skay4041</name>
    <dbReference type="NCBI Taxonomy" id="703135"/>
    <lineage>
        <taxon>Eukaryota</taxon>
        <taxon>Fungi</taxon>
        <taxon>Dikarya</taxon>
        <taxon>Basidiomycota</taxon>
        <taxon>Agaricomycotina</taxon>
        <taxon>Agaricomycetes</taxon>
        <taxon>Agaricomycetidae</taxon>
        <taxon>Agaricales</taxon>
        <taxon>Pluteineae</taxon>
        <taxon>Amanitaceae</taxon>
        <taxon>Amanita</taxon>
    </lineage>
</organism>
<evidence type="ECO:0000256" key="4">
    <source>
        <dbReference type="ARBA" id="ARBA00023242"/>
    </source>
</evidence>
<protein>
    <recommendedName>
        <fullName evidence="6">RFX-type winged-helix domain-containing protein</fullName>
    </recommendedName>
</protein>
<dbReference type="InterPro" id="IPR003150">
    <property type="entry name" value="DNA-bd_RFX"/>
</dbReference>
<dbReference type="InterPro" id="IPR011989">
    <property type="entry name" value="ARM-like"/>
</dbReference>
<dbReference type="STRING" id="703135.A0A2A9NPM0"/>
<dbReference type="PROSITE" id="PS51526">
    <property type="entry name" value="RFX_DBD"/>
    <property type="match status" value="1"/>
</dbReference>
<dbReference type="AlphaFoldDB" id="A0A2A9NPM0"/>
<keyword evidence="1" id="KW-0156">Chromatin regulator</keyword>
<dbReference type="PANTHER" id="PTHR22970:SF14">
    <property type="entry name" value="AT-RICH INTERACTIVE DOMAIN-CONTAINING PROTEIN 2"/>
    <property type="match status" value="1"/>
</dbReference>
<proteinExistence type="predicted"/>
<name>A0A2A9NPM0_9AGAR</name>
<dbReference type="PANTHER" id="PTHR22970">
    <property type="entry name" value="AT-RICH INTERACTIVE DOMAIN-CONTAINING PROTEIN 2"/>
    <property type="match status" value="1"/>
</dbReference>
<keyword evidence="4" id="KW-0539">Nucleus</keyword>
<evidence type="ECO:0000313" key="7">
    <source>
        <dbReference type="EMBL" id="PFH49696.1"/>
    </source>
</evidence>
<dbReference type="Gene3D" id="1.25.10.10">
    <property type="entry name" value="Leucine-rich Repeat Variant"/>
    <property type="match status" value="1"/>
</dbReference>
<evidence type="ECO:0000256" key="2">
    <source>
        <dbReference type="ARBA" id="ARBA00023015"/>
    </source>
</evidence>
<evidence type="ECO:0000256" key="5">
    <source>
        <dbReference type="SAM" id="MobiDB-lite"/>
    </source>
</evidence>
<feature type="domain" description="RFX-type winged-helix" evidence="6">
    <location>
        <begin position="342"/>
        <end position="418"/>
    </location>
</feature>
<dbReference type="Proteomes" id="UP000242287">
    <property type="component" value="Unassembled WGS sequence"/>
</dbReference>
<dbReference type="GO" id="GO:0006355">
    <property type="term" value="P:regulation of DNA-templated transcription"/>
    <property type="evidence" value="ECO:0007669"/>
    <property type="project" value="InterPro"/>
</dbReference>
<accession>A0A2A9NPM0</accession>
<dbReference type="InterPro" id="IPR052406">
    <property type="entry name" value="Chromatin_Remodeling_Comp"/>
</dbReference>
<dbReference type="GO" id="GO:0006325">
    <property type="term" value="P:chromatin organization"/>
    <property type="evidence" value="ECO:0007669"/>
    <property type="project" value="UniProtKB-KW"/>
</dbReference>
<dbReference type="EMBL" id="KZ302022">
    <property type="protein sequence ID" value="PFH49696.1"/>
    <property type="molecule type" value="Genomic_DNA"/>
</dbReference>
<dbReference type="InterPro" id="IPR016024">
    <property type="entry name" value="ARM-type_fold"/>
</dbReference>
<dbReference type="OrthoDB" id="338531at2759"/>
<reference evidence="7 8" key="1">
    <citation type="submission" date="2014-02" db="EMBL/GenBank/DDBJ databases">
        <title>Transposable element dynamics among asymbiotic and ectomycorrhizal Amanita fungi.</title>
        <authorList>
            <consortium name="DOE Joint Genome Institute"/>
            <person name="Hess J."/>
            <person name="Skrede I."/>
            <person name="Wolfe B."/>
            <person name="LaButti K."/>
            <person name="Ohm R.A."/>
            <person name="Grigoriev I.V."/>
            <person name="Pringle A."/>
        </authorList>
    </citation>
    <scope>NUCLEOTIDE SEQUENCE [LARGE SCALE GENOMIC DNA]</scope>
    <source>
        <strain evidence="7 8">SKay4041</strain>
    </source>
</reference>